<feature type="transmembrane region" description="Helical" evidence="1">
    <location>
        <begin position="68"/>
        <end position="85"/>
    </location>
</feature>
<feature type="transmembrane region" description="Helical" evidence="1">
    <location>
        <begin position="12"/>
        <end position="30"/>
    </location>
</feature>
<dbReference type="GO" id="GO:0016020">
    <property type="term" value="C:membrane"/>
    <property type="evidence" value="ECO:0007669"/>
    <property type="project" value="InterPro"/>
</dbReference>
<dbReference type="InterPro" id="IPR003425">
    <property type="entry name" value="CCB3/YggT"/>
</dbReference>
<keyword evidence="1" id="KW-0472">Membrane</keyword>
<evidence type="ECO:0000313" key="2">
    <source>
        <dbReference type="EMBL" id="OHW62624.1"/>
    </source>
</evidence>
<dbReference type="RefSeq" id="WP_211266290.1">
    <property type="nucleotide sequence ID" value="NZ_MKIE01000003.1"/>
</dbReference>
<keyword evidence="3" id="KW-1185">Reference proteome</keyword>
<keyword evidence="1" id="KW-1133">Transmembrane helix</keyword>
<comment type="caution">
    <text evidence="2">The sequence shown here is derived from an EMBL/GenBank/DDBJ whole genome shotgun (WGS) entry which is preliminary data.</text>
</comment>
<proteinExistence type="predicted"/>
<name>A0A1S1V805_9FIRM</name>
<protein>
    <submittedName>
        <fullName evidence="2">YGGT family protein</fullName>
    </submittedName>
</protein>
<reference evidence="2 3" key="1">
    <citation type="submission" date="2016-09" db="EMBL/GenBank/DDBJ databases">
        <title>Genome sequence of Eubacterium angustum.</title>
        <authorList>
            <person name="Poehlein A."/>
            <person name="Daniel R."/>
        </authorList>
    </citation>
    <scope>NUCLEOTIDE SEQUENCE [LARGE SCALE GENOMIC DNA]</scope>
    <source>
        <strain evidence="2 3">DSM 1989</strain>
    </source>
</reference>
<organism evidence="2 3">
    <name type="scientific">Andreesenia angusta</name>
    <dbReference type="NCBI Taxonomy" id="39480"/>
    <lineage>
        <taxon>Bacteria</taxon>
        <taxon>Bacillati</taxon>
        <taxon>Bacillota</taxon>
        <taxon>Tissierellia</taxon>
        <taxon>Tissierellales</taxon>
        <taxon>Gottschalkiaceae</taxon>
        <taxon>Andreesenia</taxon>
    </lineage>
</organism>
<evidence type="ECO:0000256" key="1">
    <source>
        <dbReference type="SAM" id="Phobius"/>
    </source>
</evidence>
<dbReference type="EMBL" id="MKIE01000003">
    <property type="protein sequence ID" value="OHW62624.1"/>
    <property type="molecule type" value="Genomic_DNA"/>
</dbReference>
<evidence type="ECO:0000313" key="3">
    <source>
        <dbReference type="Proteomes" id="UP000180254"/>
    </source>
</evidence>
<keyword evidence="1" id="KW-0812">Transmembrane</keyword>
<dbReference type="Pfam" id="PF02325">
    <property type="entry name" value="CCB3_YggT"/>
    <property type="match status" value="1"/>
</dbReference>
<accession>A0A1S1V805</accession>
<gene>
    <name evidence="2" type="ORF">EUAN_11890</name>
</gene>
<sequence length="89" mass="10296">MIYNVVRSLDILLNLVVWLIIGRSIVSIVVRDYGNPLVRILYDVTEPILMPFRKIIERLNIDTGMIDFSPLLAILAINLARRLLWGMIF</sequence>
<dbReference type="AlphaFoldDB" id="A0A1S1V805"/>
<dbReference type="Proteomes" id="UP000180254">
    <property type="component" value="Unassembled WGS sequence"/>
</dbReference>
<dbReference type="STRING" id="39480.EUAN_11890"/>